<dbReference type="GO" id="GO:0007165">
    <property type="term" value="P:signal transduction"/>
    <property type="evidence" value="ECO:0007669"/>
    <property type="project" value="UniProtKB-KW"/>
</dbReference>
<evidence type="ECO:0000256" key="4">
    <source>
        <dbReference type="ARBA" id="ARBA00022989"/>
    </source>
</evidence>
<name>N2A477_9FIRM</name>
<dbReference type="HOGENOM" id="CLU_000445_107_21_9"/>
<dbReference type="PANTHER" id="PTHR32089">
    <property type="entry name" value="METHYL-ACCEPTING CHEMOTAXIS PROTEIN MCPB"/>
    <property type="match status" value="1"/>
</dbReference>
<sequence length="606" mass="66082">MKEKGTAITQKTKGFRSLTAMLISIIIIMVSIPTIGLACLGIHYLKQSMNESDELYEESMTDGYKMEIKSQVQGALAVIQSYYDRSQSGEMSEQEAQERAADAIRAMRYRDDASGYIWIDGEDYTLVAHPILTDQEGTNRRDLKDQNGVKVTQSVVSAAQSGGDYLEFNFTKSDGKTVAPKVAYAQMFQPWGWAVATGNYVDDMNAKIDGMKDNIQKQFSQMLLIYGVSAIVMFIVAIVISTIGGIRLTKGIKMIESNLHQAALGDLSFQVNPKLIMRADEIGQMARSLEEVRQSLANMLGSMIHTGDALNESSEKFSQKFEHISASIMNTNQAIDDLAQGATSQANETETVNDKIKELGSVIEVEKSGVNRLEETVSAMAQHTAIASKSIGELEHITKATIDTIEIVSEQTNKNNDSAANINKAVEIIKGLAAQTNLLSLNASIEAARAGEAGRGFAVVAEEIRNLSEESSGNAQEIEEIVKELIGNVEVSVSKMQEVTNNVQKQQKCLNDTREAFGHLNIEVTQVEEVTKEIGSQTEVLNSLKQIVTDSITNLASVVEENAASTEETSASMTLLSQTISECTEDTQGLVALSHKQNEQAGKFTL</sequence>
<keyword evidence="5 9" id="KW-0472">Membrane</keyword>
<dbReference type="Gene3D" id="6.10.340.10">
    <property type="match status" value="1"/>
</dbReference>
<dbReference type="EMBL" id="AQFT01000114">
    <property type="protein sequence ID" value="EMZ22986.1"/>
    <property type="molecule type" value="Genomic_DNA"/>
</dbReference>
<dbReference type="Gene3D" id="1.10.287.950">
    <property type="entry name" value="Methyl-accepting chemotaxis protein"/>
    <property type="match status" value="1"/>
</dbReference>
<feature type="transmembrane region" description="Helical" evidence="9">
    <location>
        <begin position="223"/>
        <end position="246"/>
    </location>
</feature>
<evidence type="ECO:0000256" key="3">
    <source>
        <dbReference type="ARBA" id="ARBA00022692"/>
    </source>
</evidence>
<comment type="caution">
    <text evidence="12">The sequence shown here is derived from an EMBL/GenBank/DDBJ whole genome shotgun (WGS) entry which is preliminary data.</text>
</comment>
<dbReference type="Gene3D" id="3.30.450.20">
    <property type="entry name" value="PAS domain"/>
    <property type="match status" value="1"/>
</dbReference>
<dbReference type="Pfam" id="PF17200">
    <property type="entry name" value="sCache_2"/>
    <property type="match status" value="1"/>
</dbReference>
<dbReference type="SMART" id="SM01049">
    <property type="entry name" value="Cache_2"/>
    <property type="match status" value="1"/>
</dbReference>
<evidence type="ECO:0000256" key="1">
    <source>
        <dbReference type="ARBA" id="ARBA00004651"/>
    </source>
</evidence>
<gene>
    <name evidence="12" type="ORF">C823_03756</name>
</gene>
<feature type="domain" description="HAMP" evidence="11">
    <location>
        <begin position="246"/>
        <end position="301"/>
    </location>
</feature>
<dbReference type="InterPro" id="IPR004089">
    <property type="entry name" value="MCPsignal_dom"/>
</dbReference>
<dbReference type="InterPro" id="IPR003660">
    <property type="entry name" value="HAMP_dom"/>
</dbReference>
<proteinExistence type="inferred from homology"/>
<evidence type="ECO:0000256" key="8">
    <source>
        <dbReference type="PROSITE-ProRule" id="PRU00284"/>
    </source>
</evidence>
<dbReference type="GO" id="GO:0005886">
    <property type="term" value="C:plasma membrane"/>
    <property type="evidence" value="ECO:0007669"/>
    <property type="project" value="UniProtKB-SubCell"/>
</dbReference>
<evidence type="ECO:0000256" key="5">
    <source>
        <dbReference type="ARBA" id="ARBA00023136"/>
    </source>
</evidence>
<dbReference type="STRING" id="1235802.C823_03756"/>
<evidence type="ECO:0000256" key="6">
    <source>
        <dbReference type="ARBA" id="ARBA00023224"/>
    </source>
</evidence>
<keyword evidence="13" id="KW-1185">Reference proteome</keyword>
<dbReference type="PROSITE" id="PS50885">
    <property type="entry name" value="HAMP"/>
    <property type="match status" value="1"/>
</dbReference>
<dbReference type="PATRIC" id="fig|1235802.3.peg.3962"/>
<comment type="subcellular location">
    <subcellularLocation>
        <location evidence="1">Cell membrane</location>
        <topology evidence="1">Multi-pass membrane protein</topology>
    </subcellularLocation>
</comment>
<dbReference type="SUPFAM" id="SSF58104">
    <property type="entry name" value="Methyl-accepting chemotaxis protein (MCP) signaling domain"/>
    <property type="match status" value="1"/>
</dbReference>
<dbReference type="OrthoDB" id="9807021at2"/>
<dbReference type="AlphaFoldDB" id="N2A477"/>
<reference evidence="12 13" key="1">
    <citation type="journal article" date="2014" name="Genome Announc.">
        <title>Draft genome sequences of the altered schaedler flora, a defined bacterial community from gnotobiotic mice.</title>
        <authorList>
            <person name="Wannemuehler M.J."/>
            <person name="Overstreet A.M."/>
            <person name="Ward D.V."/>
            <person name="Phillips G.J."/>
        </authorList>
    </citation>
    <scope>NUCLEOTIDE SEQUENCE [LARGE SCALE GENOMIC DNA]</scope>
    <source>
        <strain evidence="12 13">ASF492</strain>
    </source>
</reference>
<evidence type="ECO:0000256" key="9">
    <source>
        <dbReference type="SAM" id="Phobius"/>
    </source>
</evidence>
<dbReference type="PANTHER" id="PTHR32089:SF112">
    <property type="entry name" value="LYSOZYME-LIKE PROTEIN-RELATED"/>
    <property type="match status" value="1"/>
</dbReference>
<evidence type="ECO:0000259" key="11">
    <source>
        <dbReference type="PROSITE" id="PS50885"/>
    </source>
</evidence>
<evidence type="ECO:0000256" key="2">
    <source>
        <dbReference type="ARBA" id="ARBA00022475"/>
    </source>
</evidence>
<feature type="transmembrane region" description="Helical" evidence="9">
    <location>
        <begin position="21"/>
        <end position="45"/>
    </location>
</feature>
<dbReference type="Proteomes" id="UP000012589">
    <property type="component" value="Unassembled WGS sequence"/>
</dbReference>
<evidence type="ECO:0000256" key="7">
    <source>
        <dbReference type="ARBA" id="ARBA00029447"/>
    </source>
</evidence>
<keyword evidence="3 9" id="KW-0812">Transmembrane</keyword>
<evidence type="ECO:0008006" key="14">
    <source>
        <dbReference type="Google" id="ProtNLM"/>
    </source>
</evidence>
<evidence type="ECO:0000313" key="12">
    <source>
        <dbReference type="EMBL" id="EMZ22986.1"/>
    </source>
</evidence>
<evidence type="ECO:0000313" key="13">
    <source>
        <dbReference type="Proteomes" id="UP000012589"/>
    </source>
</evidence>
<keyword evidence="6 8" id="KW-0807">Transducer</keyword>
<evidence type="ECO:0000259" key="10">
    <source>
        <dbReference type="PROSITE" id="PS50111"/>
    </source>
</evidence>
<dbReference type="Pfam" id="PF00015">
    <property type="entry name" value="MCPsignal"/>
    <property type="match status" value="1"/>
</dbReference>
<protein>
    <recommendedName>
        <fullName evidence="14">Methyl-accepting transducer domain-containing protein</fullName>
    </recommendedName>
</protein>
<comment type="similarity">
    <text evidence="7">Belongs to the methyl-accepting chemotaxis (MCP) protein family.</text>
</comment>
<dbReference type="InterPro" id="IPR033480">
    <property type="entry name" value="sCache_2"/>
</dbReference>
<keyword evidence="4 9" id="KW-1133">Transmembrane helix</keyword>
<feature type="domain" description="Methyl-accepting transducer" evidence="10">
    <location>
        <begin position="320"/>
        <end position="577"/>
    </location>
</feature>
<keyword evidence="2" id="KW-1003">Cell membrane</keyword>
<accession>N2A477</accession>
<dbReference type="PROSITE" id="PS50111">
    <property type="entry name" value="CHEMOTAXIS_TRANSDUC_2"/>
    <property type="match status" value="1"/>
</dbReference>
<organism evidence="12 13">
    <name type="scientific">Eubacterium plexicaudatum ASF492</name>
    <dbReference type="NCBI Taxonomy" id="1235802"/>
    <lineage>
        <taxon>Bacteria</taxon>
        <taxon>Bacillati</taxon>
        <taxon>Bacillota</taxon>
        <taxon>Clostridia</taxon>
        <taxon>Eubacteriales</taxon>
        <taxon>Eubacteriaceae</taxon>
        <taxon>Eubacterium</taxon>
    </lineage>
</organism>
<dbReference type="eggNOG" id="COG0840">
    <property type="taxonomic scope" value="Bacteria"/>
</dbReference>
<dbReference type="CDD" id="cd06225">
    <property type="entry name" value="HAMP"/>
    <property type="match status" value="1"/>
</dbReference>
<dbReference type="SMART" id="SM00283">
    <property type="entry name" value="MA"/>
    <property type="match status" value="1"/>
</dbReference>